<accession>A0A368T3X3</accession>
<name>A0A368T3X3_9ACTN</name>
<feature type="region of interest" description="Disordered" evidence="1">
    <location>
        <begin position="1"/>
        <end position="21"/>
    </location>
</feature>
<proteinExistence type="predicted"/>
<dbReference type="OrthoDB" id="4505949at2"/>
<feature type="region of interest" description="Disordered" evidence="1">
    <location>
        <begin position="204"/>
        <end position="225"/>
    </location>
</feature>
<dbReference type="EMBL" id="QEIN01000112">
    <property type="protein sequence ID" value="RCV57390.1"/>
    <property type="molecule type" value="Genomic_DNA"/>
</dbReference>
<protein>
    <submittedName>
        <fullName evidence="2">Uncharacterized protein</fullName>
    </submittedName>
</protein>
<dbReference type="RefSeq" id="WP_114396909.1">
    <property type="nucleotide sequence ID" value="NZ_QEIM01000022.1"/>
</dbReference>
<organism evidence="2 3">
    <name type="scientific">Marinitenerispora sediminis</name>
    <dbReference type="NCBI Taxonomy" id="1931232"/>
    <lineage>
        <taxon>Bacteria</taxon>
        <taxon>Bacillati</taxon>
        <taxon>Actinomycetota</taxon>
        <taxon>Actinomycetes</taxon>
        <taxon>Streptosporangiales</taxon>
        <taxon>Nocardiopsidaceae</taxon>
        <taxon>Marinitenerispora</taxon>
    </lineage>
</organism>
<evidence type="ECO:0000256" key="1">
    <source>
        <dbReference type="SAM" id="MobiDB-lite"/>
    </source>
</evidence>
<reference evidence="2 3" key="1">
    <citation type="submission" date="2018-04" db="EMBL/GenBank/DDBJ databases">
        <title>Novel actinobacteria from marine sediment.</title>
        <authorList>
            <person name="Ng Z.Y."/>
            <person name="Tan G.Y.A."/>
        </authorList>
    </citation>
    <scope>NUCLEOTIDE SEQUENCE [LARGE SCALE GENOMIC DNA]</scope>
    <source>
        <strain evidence="2 3">TPS81</strain>
    </source>
</reference>
<evidence type="ECO:0000313" key="2">
    <source>
        <dbReference type="EMBL" id="RCV57390.1"/>
    </source>
</evidence>
<evidence type="ECO:0000313" key="3">
    <source>
        <dbReference type="Proteomes" id="UP000253318"/>
    </source>
</evidence>
<feature type="compositionally biased region" description="Basic and acidic residues" evidence="1">
    <location>
        <begin position="205"/>
        <end position="225"/>
    </location>
</feature>
<dbReference type="AlphaFoldDB" id="A0A368T3X3"/>
<dbReference type="NCBIfam" id="NF042935">
    <property type="entry name" value="SCO6880_fam"/>
    <property type="match status" value="1"/>
</dbReference>
<sequence>MRTHEPGDPLGERGVATRRDPDAPALVNEIMDQVIEAAPNAFTRVSARLTLTVDPARGVTTVRRLDDGVAETLRTLGGLALSAAGVEVLRRASATDLVRIVRSAYDPHTLEAASDAPETWDALTWADAGPVAAEEHLDYYQHENMYSMTWCLVEAPRQHVSHDVLLALCSPGRYRRRVTILYRTLSRDQAGKLLEREANSAAAREMYRSRTGRDPSARDRADADRAHRAAAEEAQGAGLVEFSFFVTATVDEVGQLAEARREVEQAAAQSRLKLRLCRGGQAAAFQTGLGIAGIYPADI</sequence>
<dbReference type="Proteomes" id="UP000253318">
    <property type="component" value="Unassembled WGS sequence"/>
</dbReference>
<gene>
    <name evidence="2" type="ORF">DEF24_15200</name>
</gene>
<keyword evidence="3" id="KW-1185">Reference proteome</keyword>
<dbReference type="InterPro" id="IPR049978">
    <property type="entry name" value="SCO6880-like"/>
</dbReference>
<comment type="caution">
    <text evidence="2">The sequence shown here is derived from an EMBL/GenBank/DDBJ whole genome shotgun (WGS) entry which is preliminary data.</text>
</comment>